<evidence type="ECO:0008006" key="4">
    <source>
        <dbReference type="Google" id="ProtNLM"/>
    </source>
</evidence>
<dbReference type="RefSeq" id="WP_013015768.1">
    <property type="nucleotide sequence ID" value="NC_013947.1"/>
</dbReference>
<proteinExistence type="predicted"/>
<dbReference type="EMBL" id="CP001778">
    <property type="protein sequence ID" value="ADD40197.1"/>
    <property type="molecule type" value="Genomic_DNA"/>
</dbReference>
<gene>
    <name evidence="2" type="ordered locus">Snas_0482</name>
</gene>
<reference evidence="2 3" key="1">
    <citation type="journal article" date="2009" name="Stand. Genomic Sci.">
        <title>Complete genome sequence of Stackebrandtia nassauensis type strain (LLR-40K-21).</title>
        <authorList>
            <person name="Munk C."/>
            <person name="Lapidus A."/>
            <person name="Copeland A."/>
            <person name="Jando M."/>
            <person name="Mayilraj S."/>
            <person name="Glavina Del Rio T."/>
            <person name="Nolan M."/>
            <person name="Chen F."/>
            <person name="Lucas S."/>
            <person name="Tice H."/>
            <person name="Cheng J.F."/>
            <person name="Han C."/>
            <person name="Detter J.C."/>
            <person name="Bruce D."/>
            <person name="Goodwin L."/>
            <person name="Chain P."/>
            <person name="Pitluck S."/>
            <person name="Goker M."/>
            <person name="Ovchinikova G."/>
            <person name="Pati A."/>
            <person name="Ivanova N."/>
            <person name="Mavromatis K."/>
            <person name="Chen A."/>
            <person name="Palaniappan K."/>
            <person name="Land M."/>
            <person name="Hauser L."/>
            <person name="Chang Y.J."/>
            <person name="Jeffries C.D."/>
            <person name="Bristow J."/>
            <person name="Eisen J.A."/>
            <person name="Markowitz V."/>
            <person name="Hugenholtz P."/>
            <person name="Kyrpides N.C."/>
            <person name="Klenk H.P."/>
        </authorList>
    </citation>
    <scope>NUCLEOTIDE SEQUENCE [LARGE SCALE GENOMIC DNA]</scope>
    <source>
        <strain evidence="3">DSM 44728 / CIP 108903 / NRRL B-16338 / NBRC 102104 / LLR-40K-21</strain>
    </source>
</reference>
<dbReference type="STRING" id="446470.Snas_0482"/>
<dbReference type="AlphaFoldDB" id="D3Q5P8"/>
<evidence type="ECO:0000313" key="2">
    <source>
        <dbReference type="EMBL" id="ADD40197.1"/>
    </source>
</evidence>
<dbReference type="eggNOG" id="ENOG503498K">
    <property type="taxonomic scope" value="Bacteria"/>
</dbReference>
<accession>D3Q5P8</accession>
<dbReference type="KEGG" id="sna:Snas_0482"/>
<evidence type="ECO:0000256" key="1">
    <source>
        <dbReference type="SAM" id="Phobius"/>
    </source>
</evidence>
<dbReference type="Proteomes" id="UP000000844">
    <property type="component" value="Chromosome"/>
</dbReference>
<feature type="transmembrane region" description="Helical" evidence="1">
    <location>
        <begin position="53"/>
        <end position="75"/>
    </location>
</feature>
<keyword evidence="1" id="KW-0472">Membrane</keyword>
<feature type="transmembrane region" description="Helical" evidence="1">
    <location>
        <begin position="20"/>
        <end position="41"/>
    </location>
</feature>
<sequence length="89" mass="9372">MRDIPFLIALQAETINTKGIIDFFLSKIAPILLAILGIIFIARANKGEVSKVLTSSTIAIVGLAFIAGAVTLVLVGTSLVDILFTDEGN</sequence>
<dbReference type="HOGENOM" id="CLU_151322_1_0_11"/>
<keyword evidence="1" id="KW-1133">Transmembrane helix</keyword>
<keyword evidence="1" id="KW-0812">Transmembrane</keyword>
<protein>
    <recommendedName>
        <fullName evidence="4">Integral membrane protein</fullName>
    </recommendedName>
</protein>
<keyword evidence="3" id="KW-1185">Reference proteome</keyword>
<dbReference type="OrthoDB" id="5195505at2"/>
<evidence type="ECO:0000313" key="3">
    <source>
        <dbReference type="Proteomes" id="UP000000844"/>
    </source>
</evidence>
<name>D3Q5P8_STANL</name>
<organism evidence="2 3">
    <name type="scientific">Stackebrandtia nassauensis (strain DSM 44728 / CIP 108903 / NRRL B-16338 / NBRC 102104 / LLR-40K-21)</name>
    <dbReference type="NCBI Taxonomy" id="446470"/>
    <lineage>
        <taxon>Bacteria</taxon>
        <taxon>Bacillati</taxon>
        <taxon>Actinomycetota</taxon>
        <taxon>Actinomycetes</taxon>
        <taxon>Glycomycetales</taxon>
        <taxon>Glycomycetaceae</taxon>
        <taxon>Stackebrandtia</taxon>
    </lineage>
</organism>